<feature type="transmembrane region" description="Helical" evidence="1">
    <location>
        <begin position="34"/>
        <end position="55"/>
    </location>
</feature>
<evidence type="ECO:0000256" key="1">
    <source>
        <dbReference type="SAM" id="Phobius"/>
    </source>
</evidence>
<evidence type="ECO:0000313" key="3">
    <source>
        <dbReference type="Proteomes" id="UP001257277"/>
    </source>
</evidence>
<evidence type="ECO:0000313" key="2">
    <source>
        <dbReference type="EMBL" id="MDT7830957.1"/>
    </source>
</evidence>
<keyword evidence="3" id="KW-1185">Reference proteome</keyword>
<feature type="transmembrane region" description="Helical" evidence="1">
    <location>
        <begin position="7"/>
        <end position="28"/>
    </location>
</feature>
<name>A0ABU3LBQ7_9FLAO</name>
<reference evidence="2 3" key="1">
    <citation type="submission" date="2023-09" db="EMBL/GenBank/DDBJ databases">
        <title>Novel taxa isolated from Blanes Bay.</title>
        <authorList>
            <person name="Rey-Velasco X."/>
            <person name="Lucena T."/>
        </authorList>
    </citation>
    <scope>NUCLEOTIDE SEQUENCE [LARGE SCALE GENOMIC DNA]</scope>
    <source>
        <strain evidence="2 3">S356</strain>
    </source>
</reference>
<feature type="transmembrane region" description="Helical" evidence="1">
    <location>
        <begin position="62"/>
        <end position="80"/>
    </location>
</feature>
<keyword evidence="1" id="KW-1133">Transmembrane helix</keyword>
<organism evidence="2 3">
    <name type="scientific">Asprobacillus argus</name>
    <dbReference type="NCBI Taxonomy" id="3076534"/>
    <lineage>
        <taxon>Bacteria</taxon>
        <taxon>Pseudomonadati</taxon>
        <taxon>Bacteroidota</taxon>
        <taxon>Flavobacteriia</taxon>
        <taxon>Flavobacteriales</taxon>
        <taxon>Flavobacteriaceae</taxon>
        <taxon>Asprobacillus</taxon>
    </lineage>
</organism>
<comment type="caution">
    <text evidence="2">The sequence shown here is derived from an EMBL/GenBank/DDBJ whole genome shotgun (WGS) entry which is preliminary data.</text>
</comment>
<sequence>MLLKVGIGILTGAVIGLFMTSFFLPVSTPLIEVFLTKITATSIVTGFFCGIYAFYSKSKLQVFLISIMIGMAVFFLKYLITGHNFDPLTMGAFTGALIGGVFAVVRKVTYSIKVYKRLERLRKSGFNNYS</sequence>
<dbReference type="EMBL" id="JAVTTO010000001">
    <property type="protein sequence ID" value="MDT7830957.1"/>
    <property type="molecule type" value="Genomic_DNA"/>
</dbReference>
<protein>
    <submittedName>
        <fullName evidence="2">Uncharacterized protein</fullName>
    </submittedName>
</protein>
<feature type="transmembrane region" description="Helical" evidence="1">
    <location>
        <begin position="92"/>
        <end position="112"/>
    </location>
</feature>
<proteinExistence type="predicted"/>
<dbReference type="Proteomes" id="UP001257277">
    <property type="component" value="Unassembled WGS sequence"/>
</dbReference>
<dbReference type="RefSeq" id="WP_349240213.1">
    <property type="nucleotide sequence ID" value="NZ_JAVTTO010000001.1"/>
</dbReference>
<keyword evidence="1" id="KW-0472">Membrane</keyword>
<accession>A0ABU3LBQ7</accession>
<gene>
    <name evidence="2" type="ORF">RQM59_01115</name>
</gene>
<keyword evidence="1" id="KW-0812">Transmembrane</keyword>